<comment type="subunit">
    <text evidence="4">Monomer.</text>
</comment>
<evidence type="ECO:0000256" key="12">
    <source>
        <dbReference type="ARBA" id="ARBA00034029"/>
    </source>
</evidence>
<feature type="binding site" evidence="16">
    <location>
        <position position="268"/>
    </location>
    <ligand>
        <name>FAD</name>
        <dbReference type="ChEBI" id="CHEBI:57692"/>
    </ligand>
</feature>
<evidence type="ECO:0000313" key="20">
    <source>
        <dbReference type="Proteomes" id="UP000467700"/>
    </source>
</evidence>
<feature type="binding site" evidence="16">
    <location>
        <position position="118"/>
    </location>
    <ligand>
        <name>FAD</name>
        <dbReference type="ChEBI" id="CHEBI:57692"/>
    </ligand>
</feature>
<dbReference type="Proteomes" id="UP000467700">
    <property type="component" value="Unassembled WGS sequence"/>
</dbReference>
<dbReference type="Gene3D" id="3.30.560.10">
    <property type="entry name" value="Glucose Oxidase, domain 3"/>
    <property type="match status" value="1"/>
</dbReference>
<reference evidence="19 20" key="1">
    <citation type="submission" date="2020-01" db="EMBL/GenBank/DDBJ databases">
        <authorList>
            <person name="Gupta K D."/>
        </authorList>
    </citation>
    <scope>NUCLEOTIDE SEQUENCE [LARGE SCALE GENOMIC DNA]</scope>
</reference>
<dbReference type="PIRSF" id="PIRSF000137">
    <property type="entry name" value="Alcohol_oxidase"/>
    <property type="match status" value="1"/>
</dbReference>
<dbReference type="Gene3D" id="3.50.50.60">
    <property type="entry name" value="FAD/NAD(P)-binding domain"/>
    <property type="match status" value="1"/>
</dbReference>
<feature type="active site" description="Proton acceptor" evidence="15">
    <location>
        <position position="577"/>
    </location>
</feature>
<comment type="function">
    <text evidence="9">Catalyzes the single-oxidation or sequential double oxidation reaction of carbohydrates primarily at carbon-2 and/or carbon-3 with the concomitant reduction of the flavin. The enzyme exhibits a broad sugar substrate specificity, oxidizing different aldopyranoses to the corresponding C-1, C-2, C-3 or C-1,2, C-2,3 and C-3,4 (di)dehydro sugars with substrate-specific regioselectivity. Accepts only a narrow range of electron acceptors such as substituted benzoquinones and complexed metal ions and reacts extremely slowly with O(2) as acceptor. May play a role in the natural recycling of plant matter by oxidizing all major monosaccharides in lignocellulose and by reducing quinone compounds or reactive radical species generated during lignin depolymerization.</text>
</comment>
<comment type="catalytic activity">
    <reaction evidence="13">
        <text>a pyranoside + acceptor = a pyranosid-3-ulose + reduced acceptor.</text>
        <dbReference type="EC" id="1.1.99.29"/>
    </reaction>
</comment>
<keyword evidence="7" id="KW-0285">Flavoprotein</keyword>
<comment type="similarity">
    <text evidence="3">Belongs to the GMC oxidoreductase family.</text>
</comment>
<feature type="domain" description="Glucose-methanol-choline oxidoreductase N-terminal" evidence="18">
    <location>
        <begin position="309"/>
        <end position="323"/>
    </location>
</feature>
<evidence type="ECO:0000256" key="15">
    <source>
        <dbReference type="PIRSR" id="PIRSR000137-1"/>
    </source>
</evidence>
<dbReference type="InterPro" id="IPR036188">
    <property type="entry name" value="FAD/NAD-bd_sf"/>
</dbReference>
<dbReference type="GO" id="GO:0050660">
    <property type="term" value="F:flavin adenine dinucleotide binding"/>
    <property type="evidence" value="ECO:0007669"/>
    <property type="project" value="InterPro"/>
</dbReference>
<evidence type="ECO:0000256" key="16">
    <source>
        <dbReference type="PIRSR" id="PIRSR000137-2"/>
    </source>
</evidence>
<organism evidence="19 20">
    <name type="scientific">Cyclocybe aegerita</name>
    <name type="common">Black poplar mushroom</name>
    <name type="synonym">Agrocybe aegerita</name>
    <dbReference type="NCBI Taxonomy" id="1973307"/>
    <lineage>
        <taxon>Eukaryota</taxon>
        <taxon>Fungi</taxon>
        <taxon>Dikarya</taxon>
        <taxon>Basidiomycota</taxon>
        <taxon>Agaricomycotina</taxon>
        <taxon>Agaricomycetes</taxon>
        <taxon>Agaricomycetidae</taxon>
        <taxon>Agaricales</taxon>
        <taxon>Agaricineae</taxon>
        <taxon>Bolbitiaceae</taxon>
        <taxon>Cyclocybe</taxon>
    </lineage>
</organism>
<evidence type="ECO:0000256" key="7">
    <source>
        <dbReference type="ARBA" id="ARBA00022630"/>
    </source>
</evidence>
<dbReference type="InterPro" id="IPR012132">
    <property type="entry name" value="GMC_OxRdtase"/>
</dbReference>
<feature type="active site" description="Proton donor" evidence="15">
    <location>
        <position position="533"/>
    </location>
</feature>
<feature type="chain" id="PRO_5035789466" description="pyranose dehydrogenase (acceptor)" evidence="17">
    <location>
        <begin position="25"/>
        <end position="598"/>
    </location>
</feature>
<keyword evidence="6" id="KW-0964">Secreted</keyword>
<comment type="caution">
    <text evidence="19">The sequence shown here is derived from an EMBL/GenBank/DDBJ whole genome shotgun (WGS) entry which is preliminary data.</text>
</comment>
<gene>
    <name evidence="19" type="ORF">AAE3_LOCUS467</name>
</gene>
<comment type="catalytic activity">
    <reaction evidence="12">
        <text>pyranose + acceptor = pyranos-3-ulose + reduced acceptor.</text>
        <dbReference type="EC" id="1.1.99.29"/>
    </reaction>
</comment>
<name>A0A8S0WBL5_CYCAE</name>
<dbReference type="PANTHER" id="PTHR11552:SF147">
    <property type="entry name" value="CHOLINE DEHYDROGENASE, MITOCHONDRIAL"/>
    <property type="match status" value="1"/>
</dbReference>
<dbReference type="EMBL" id="CACVBS010000001">
    <property type="protein sequence ID" value="CAA7257390.1"/>
    <property type="molecule type" value="Genomic_DNA"/>
</dbReference>
<comment type="subcellular location">
    <subcellularLocation>
        <location evidence="2">Secreted</location>
    </subcellularLocation>
</comment>
<comment type="catalytic activity">
    <reaction evidence="10">
        <text>pyranose + acceptor = pyranos-2-ulose + reduced acceptor.</text>
        <dbReference type="EC" id="1.1.99.29"/>
    </reaction>
</comment>
<dbReference type="EC" id="1.1.99.29" evidence="5"/>
<dbReference type="PROSITE" id="PS00624">
    <property type="entry name" value="GMC_OXRED_2"/>
    <property type="match status" value="1"/>
</dbReference>
<dbReference type="AlphaFoldDB" id="A0A8S0WBL5"/>
<comment type="catalytic activity">
    <reaction evidence="14">
        <text>a pyranoside + acceptor = a pyranosid-3,4-diulose + reduced acceptor.</text>
        <dbReference type="EC" id="1.1.99.29"/>
    </reaction>
</comment>
<comment type="cofactor">
    <cofactor evidence="1 16">
        <name>FAD</name>
        <dbReference type="ChEBI" id="CHEBI:57692"/>
    </cofactor>
</comment>
<dbReference type="GO" id="GO:0033718">
    <property type="term" value="F:pyranose dehydrogenase (acceptor) activity"/>
    <property type="evidence" value="ECO:0007669"/>
    <property type="project" value="UniProtKB-EC"/>
</dbReference>
<dbReference type="OrthoDB" id="269227at2759"/>
<dbReference type="GO" id="GO:0005576">
    <property type="term" value="C:extracellular region"/>
    <property type="evidence" value="ECO:0007669"/>
    <property type="project" value="UniProtKB-SubCell"/>
</dbReference>
<evidence type="ECO:0000256" key="3">
    <source>
        <dbReference type="ARBA" id="ARBA00010790"/>
    </source>
</evidence>
<dbReference type="PANTHER" id="PTHR11552">
    <property type="entry name" value="GLUCOSE-METHANOL-CHOLINE GMC OXIDOREDUCTASE"/>
    <property type="match status" value="1"/>
</dbReference>
<evidence type="ECO:0000256" key="6">
    <source>
        <dbReference type="ARBA" id="ARBA00022525"/>
    </source>
</evidence>
<evidence type="ECO:0000256" key="8">
    <source>
        <dbReference type="ARBA" id="ARBA00022827"/>
    </source>
</evidence>
<keyword evidence="20" id="KW-1185">Reference proteome</keyword>
<evidence type="ECO:0000256" key="17">
    <source>
        <dbReference type="SAM" id="SignalP"/>
    </source>
</evidence>
<dbReference type="InterPro" id="IPR000172">
    <property type="entry name" value="GMC_OxRdtase_N"/>
</dbReference>
<dbReference type="Pfam" id="PF05199">
    <property type="entry name" value="GMC_oxred_C"/>
    <property type="match status" value="1"/>
</dbReference>
<evidence type="ECO:0000313" key="19">
    <source>
        <dbReference type="EMBL" id="CAA7257390.1"/>
    </source>
</evidence>
<evidence type="ECO:0000256" key="9">
    <source>
        <dbReference type="ARBA" id="ARBA00024699"/>
    </source>
</evidence>
<protein>
    <recommendedName>
        <fullName evidence="5">pyranose dehydrogenase (acceptor)</fullName>
        <ecNumber evidence="5">1.1.99.29</ecNumber>
    </recommendedName>
</protein>
<evidence type="ECO:0000259" key="18">
    <source>
        <dbReference type="PROSITE" id="PS00624"/>
    </source>
</evidence>
<dbReference type="SUPFAM" id="SSF51905">
    <property type="entry name" value="FAD/NAD(P)-binding domain"/>
    <property type="match status" value="1"/>
</dbReference>
<dbReference type="Pfam" id="PF00732">
    <property type="entry name" value="GMC_oxred_N"/>
    <property type="match status" value="1"/>
</dbReference>
<evidence type="ECO:0000256" key="5">
    <source>
        <dbReference type="ARBA" id="ARBA00013177"/>
    </source>
</evidence>
<evidence type="ECO:0000256" key="13">
    <source>
        <dbReference type="ARBA" id="ARBA00034050"/>
    </source>
</evidence>
<evidence type="ECO:0000256" key="1">
    <source>
        <dbReference type="ARBA" id="ARBA00001974"/>
    </source>
</evidence>
<feature type="signal peptide" evidence="17">
    <location>
        <begin position="1"/>
        <end position="24"/>
    </location>
</feature>
<sequence length="598" mass="64829">MWSSNLLFSVAFLRILGTFHVALAAPIHDSVDEIDNIHFDFIIVGGGTAGNVVANRLTENPKFSVLVIEAGPSHEGIINSEVPFFAINNWFTQYDWNYTTVPQPGLGGKSAIIPRGHVLGGSSSINFLMYTRSTREDYDRIAKITGDQGWSWNSLFPYFKKNEKFVLPADRHNITGQFTPSVHGFKGPLAVSLPGFETPIDSKVVTATQQLGGGFSYVEDYNNGKPLGVGFLQVTVDENGRRASSATAYLAPRYLKRPNLHVLVNAQVSRLIQTSRSKTPSFLTVEFRHRSRKRLTQLTAKKEVILSAGAIGSPHILLNSGIGDAKALNALGIKPLVDLPDVGQNLADHSAIANPFVALGNDTFERIRQPNVTAQLLKEWKKSGTGPLVNTVASLVGFHRVEGADIPNPDPAPGPETPHFEHLFANGLIVPNAFVPPGQPIFSVATAIVSPSSIGSLTINSTDPFAMPLIDLALLKEESDRRMMRAALRHAFKFLTAPVWDDYVRGGAGDLAGATTDEQLDEYINAEAGTFFHPTGTAFMSPKGSKKGVLDPDLRVKKISGLRVVDASVFPRIPSGHTQSCVYVIAERASDIIKAAYT</sequence>
<keyword evidence="17" id="KW-0732">Signal</keyword>
<keyword evidence="8 16" id="KW-0274">FAD</keyword>
<evidence type="ECO:0000256" key="2">
    <source>
        <dbReference type="ARBA" id="ARBA00004613"/>
    </source>
</evidence>
<comment type="catalytic activity">
    <reaction evidence="11">
        <text>pyranose + acceptor = pyranos-2,3-diulose + reduced acceptor.</text>
        <dbReference type="EC" id="1.1.99.29"/>
    </reaction>
</comment>
<evidence type="ECO:0000256" key="14">
    <source>
        <dbReference type="ARBA" id="ARBA00034059"/>
    </source>
</evidence>
<evidence type="ECO:0000256" key="10">
    <source>
        <dbReference type="ARBA" id="ARBA00033986"/>
    </source>
</evidence>
<proteinExistence type="inferred from homology"/>
<dbReference type="InterPro" id="IPR007867">
    <property type="entry name" value="GMC_OxRtase_C"/>
</dbReference>
<accession>A0A8S0WBL5</accession>
<evidence type="ECO:0000256" key="11">
    <source>
        <dbReference type="ARBA" id="ARBA00034010"/>
    </source>
</evidence>
<evidence type="ECO:0000256" key="4">
    <source>
        <dbReference type="ARBA" id="ARBA00011245"/>
    </source>
</evidence>
<dbReference type="SUPFAM" id="SSF54373">
    <property type="entry name" value="FAD-linked reductases, C-terminal domain"/>
    <property type="match status" value="1"/>
</dbReference>